<evidence type="ECO:0000313" key="1">
    <source>
        <dbReference type="EMBL" id="KAJ6804315.1"/>
    </source>
</evidence>
<organism evidence="1 2">
    <name type="scientific">Iris pallida</name>
    <name type="common">Sweet iris</name>
    <dbReference type="NCBI Taxonomy" id="29817"/>
    <lineage>
        <taxon>Eukaryota</taxon>
        <taxon>Viridiplantae</taxon>
        <taxon>Streptophyta</taxon>
        <taxon>Embryophyta</taxon>
        <taxon>Tracheophyta</taxon>
        <taxon>Spermatophyta</taxon>
        <taxon>Magnoliopsida</taxon>
        <taxon>Liliopsida</taxon>
        <taxon>Asparagales</taxon>
        <taxon>Iridaceae</taxon>
        <taxon>Iridoideae</taxon>
        <taxon>Irideae</taxon>
        <taxon>Iris</taxon>
    </lineage>
</organism>
<dbReference type="Proteomes" id="UP001140949">
    <property type="component" value="Unassembled WGS sequence"/>
</dbReference>
<name>A0AAX6EKF5_IRIPA</name>
<accession>A0AAX6EKF5</accession>
<sequence length="66" mass="7833">MCLLICLKRRLMLQFLKLDLMHGAFDSTDVMPIREACHVVVQSITYGNMFKPNNKEKGWVRFLLYR</sequence>
<protein>
    <submittedName>
        <fullName evidence="1">L-arabinokinase isoform X2</fullName>
    </submittedName>
</protein>
<proteinExistence type="predicted"/>
<dbReference type="AlphaFoldDB" id="A0AAX6EKF5"/>
<comment type="caution">
    <text evidence="1">The sequence shown here is derived from an EMBL/GenBank/DDBJ whole genome shotgun (WGS) entry which is preliminary data.</text>
</comment>
<keyword evidence="2" id="KW-1185">Reference proteome</keyword>
<evidence type="ECO:0000313" key="2">
    <source>
        <dbReference type="Proteomes" id="UP001140949"/>
    </source>
</evidence>
<reference evidence="1" key="2">
    <citation type="submission" date="2023-04" db="EMBL/GenBank/DDBJ databases">
        <authorList>
            <person name="Bruccoleri R.E."/>
            <person name="Oakeley E.J."/>
            <person name="Faust A.-M."/>
            <person name="Dessus-Babus S."/>
            <person name="Altorfer M."/>
            <person name="Burckhardt D."/>
            <person name="Oertli M."/>
            <person name="Naumann U."/>
            <person name="Petersen F."/>
            <person name="Wong J."/>
        </authorList>
    </citation>
    <scope>NUCLEOTIDE SEQUENCE</scope>
    <source>
        <strain evidence="1">GSM-AAB239-AS_SAM_17_03QT</strain>
        <tissue evidence="1">Leaf</tissue>
    </source>
</reference>
<reference evidence="1" key="1">
    <citation type="journal article" date="2023" name="GigaByte">
        <title>Genome assembly of the bearded iris, Iris pallida Lam.</title>
        <authorList>
            <person name="Bruccoleri R.E."/>
            <person name="Oakeley E.J."/>
            <person name="Faust A.M.E."/>
            <person name="Altorfer M."/>
            <person name="Dessus-Babus S."/>
            <person name="Burckhardt D."/>
            <person name="Oertli M."/>
            <person name="Naumann U."/>
            <person name="Petersen F."/>
            <person name="Wong J."/>
        </authorList>
    </citation>
    <scope>NUCLEOTIDE SEQUENCE</scope>
    <source>
        <strain evidence="1">GSM-AAB239-AS_SAM_17_03QT</strain>
    </source>
</reference>
<gene>
    <name evidence="1" type="ORF">M6B38_185705</name>
</gene>
<dbReference type="EMBL" id="JANAVB010035914">
    <property type="protein sequence ID" value="KAJ6804315.1"/>
    <property type="molecule type" value="Genomic_DNA"/>
</dbReference>